<dbReference type="Pfam" id="PF25917">
    <property type="entry name" value="BSH_RND"/>
    <property type="match status" value="1"/>
</dbReference>
<dbReference type="NCBIfam" id="TIGR01730">
    <property type="entry name" value="RND_mfp"/>
    <property type="match status" value="1"/>
</dbReference>
<dbReference type="InterPro" id="IPR006143">
    <property type="entry name" value="RND_pump_MFP"/>
</dbReference>
<dbReference type="EMBL" id="JAZIBG010000048">
    <property type="protein sequence ID" value="MEF7616678.1"/>
    <property type="molecule type" value="Genomic_DNA"/>
</dbReference>
<protein>
    <submittedName>
        <fullName evidence="6">Efflux RND transporter periplasmic adaptor subunit</fullName>
    </submittedName>
</protein>
<dbReference type="GO" id="GO:0015562">
    <property type="term" value="F:efflux transmembrane transporter activity"/>
    <property type="evidence" value="ECO:0007669"/>
    <property type="project" value="TreeGrafter"/>
</dbReference>
<dbReference type="SUPFAM" id="SSF111369">
    <property type="entry name" value="HlyD-like secretion proteins"/>
    <property type="match status" value="1"/>
</dbReference>
<comment type="caution">
    <text evidence="6">The sequence shown here is derived from an EMBL/GenBank/DDBJ whole genome shotgun (WGS) entry which is preliminary data.</text>
</comment>
<dbReference type="InterPro" id="IPR058792">
    <property type="entry name" value="Beta-barrel_RND_2"/>
</dbReference>
<evidence type="ECO:0000313" key="6">
    <source>
        <dbReference type="EMBL" id="MEF7616678.1"/>
    </source>
</evidence>
<dbReference type="GO" id="GO:1990281">
    <property type="term" value="C:efflux pump complex"/>
    <property type="evidence" value="ECO:0007669"/>
    <property type="project" value="TreeGrafter"/>
</dbReference>
<evidence type="ECO:0000259" key="5">
    <source>
        <dbReference type="Pfam" id="PF25954"/>
    </source>
</evidence>
<dbReference type="Gene3D" id="2.40.50.100">
    <property type="match status" value="1"/>
</dbReference>
<reference evidence="6 7" key="1">
    <citation type="submission" date="2024-02" db="EMBL/GenBank/DDBJ databases">
        <title>Genome sequence of Aquincola sp. MAHUQ-54.</title>
        <authorList>
            <person name="Huq M.A."/>
        </authorList>
    </citation>
    <scope>NUCLEOTIDE SEQUENCE [LARGE SCALE GENOMIC DNA]</scope>
    <source>
        <strain evidence="6 7">MAHUQ-54</strain>
    </source>
</reference>
<feature type="chain" id="PRO_5043981811" evidence="3">
    <location>
        <begin position="29"/>
        <end position="294"/>
    </location>
</feature>
<dbReference type="Pfam" id="PF25954">
    <property type="entry name" value="Beta-barrel_RND_2"/>
    <property type="match status" value="1"/>
</dbReference>
<evidence type="ECO:0000256" key="3">
    <source>
        <dbReference type="SAM" id="SignalP"/>
    </source>
</evidence>
<dbReference type="PANTHER" id="PTHR30469:SF15">
    <property type="entry name" value="HLYD FAMILY OF SECRETION PROTEINS"/>
    <property type="match status" value="1"/>
</dbReference>
<evidence type="ECO:0000256" key="2">
    <source>
        <dbReference type="SAM" id="Coils"/>
    </source>
</evidence>
<keyword evidence="3" id="KW-0732">Signal</keyword>
<dbReference type="Gene3D" id="1.10.287.470">
    <property type="entry name" value="Helix hairpin bin"/>
    <property type="match status" value="1"/>
</dbReference>
<feature type="coiled-coil region" evidence="2">
    <location>
        <begin position="137"/>
        <end position="164"/>
    </location>
</feature>
<gene>
    <name evidence="6" type="ORF">V4F39_22380</name>
</gene>
<keyword evidence="2" id="KW-0175">Coiled coil</keyword>
<feature type="domain" description="Multidrug resistance protein MdtA-like barrel-sandwich hybrid" evidence="4">
    <location>
        <begin position="47"/>
        <end position="198"/>
    </location>
</feature>
<dbReference type="PANTHER" id="PTHR30469">
    <property type="entry name" value="MULTIDRUG RESISTANCE PROTEIN MDTA"/>
    <property type="match status" value="1"/>
</dbReference>
<accession>A0AAW9Q9L5</accession>
<dbReference type="Gene3D" id="2.40.30.170">
    <property type="match status" value="1"/>
</dbReference>
<dbReference type="AlphaFoldDB" id="A0AAW9Q9L5"/>
<feature type="domain" description="CusB-like beta-barrel" evidence="5">
    <location>
        <begin position="213"/>
        <end position="280"/>
    </location>
</feature>
<evidence type="ECO:0000256" key="1">
    <source>
        <dbReference type="ARBA" id="ARBA00009477"/>
    </source>
</evidence>
<organism evidence="6 7">
    <name type="scientific">Aquincola agrisoli</name>
    <dbReference type="NCBI Taxonomy" id="3119538"/>
    <lineage>
        <taxon>Bacteria</taxon>
        <taxon>Pseudomonadati</taxon>
        <taxon>Pseudomonadota</taxon>
        <taxon>Betaproteobacteria</taxon>
        <taxon>Burkholderiales</taxon>
        <taxon>Sphaerotilaceae</taxon>
        <taxon>Aquincola</taxon>
    </lineage>
</organism>
<name>A0AAW9Q9L5_9BURK</name>
<dbReference type="InterPro" id="IPR058625">
    <property type="entry name" value="MdtA-like_BSH"/>
</dbReference>
<dbReference type="RefSeq" id="WP_332292231.1">
    <property type="nucleotide sequence ID" value="NZ_JAZIBG010000048.1"/>
</dbReference>
<dbReference type="Proteomes" id="UP001336250">
    <property type="component" value="Unassembled WGS sequence"/>
</dbReference>
<feature type="signal peptide" evidence="3">
    <location>
        <begin position="1"/>
        <end position="28"/>
    </location>
</feature>
<evidence type="ECO:0000313" key="7">
    <source>
        <dbReference type="Proteomes" id="UP001336250"/>
    </source>
</evidence>
<sequence length="294" mass="31605">MTITPTRQRPARLLATLPALWLAGAAQAQSPSQAQQYDCLIEPYQRIELRSPVTGLIKAVNVERGSTVQKGQVLIELDSGVEAATLAAARYRAQMQGAVRSAESRSKFAQAKERRFDDLSKQKYVSQQDSDEAAASAQVAEADLLEARDNRELAQLEVRRLTEVIEQRRLRSPVAGLVTDRTQNPGELAQSGDGAKPIIQLAQVHPLRVELVLPVARYGTLAVGATATIEPEAPLKGRYTAQIKHIDRVVDAASGTFRVRLELPNPDGAITAGVKCRAGFAGGRPAGAGDASAR</sequence>
<evidence type="ECO:0000259" key="4">
    <source>
        <dbReference type="Pfam" id="PF25917"/>
    </source>
</evidence>
<comment type="similarity">
    <text evidence="1">Belongs to the membrane fusion protein (MFP) (TC 8.A.1) family.</text>
</comment>
<keyword evidence="7" id="KW-1185">Reference proteome</keyword>
<proteinExistence type="inferred from homology"/>